<comment type="pathway">
    <text evidence="1">Bacterial outer membrane biogenesis; LPS core biosynthesis.</text>
</comment>
<comment type="similarity">
    <text evidence="1">Belongs to the glycosyltransferase group 1 family.</text>
</comment>
<dbReference type="EMBL" id="QKZL01000006">
    <property type="protein sequence ID" value="PZX16531.1"/>
    <property type="molecule type" value="Genomic_DNA"/>
</dbReference>
<evidence type="ECO:0000313" key="2">
    <source>
        <dbReference type="EMBL" id="PZX16531.1"/>
    </source>
</evidence>
<evidence type="ECO:0000313" key="3">
    <source>
        <dbReference type="Proteomes" id="UP000248916"/>
    </source>
</evidence>
<reference evidence="2 3" key="1">
    <citation type="submission" date="2018-06" db="EMBL/GenBank/DDBJ databases">
        <title>Genomic Encyclopedia of Archaeal and Bacterial Type Strains, Phase II (KMG-II): from individual species to whole genera.</title>
        <authorList>
            <person name="Goeker M."/>
        </authorList>
    </citation>
    <scope>NUCLEOTIDE SEQUENCE [LARGE SCALE GENOMIC DNA]</scope>
    <source>
        <strain evidence="2 3">DSM 22009</strain>
    </source>
</reference>
<dbReference type="RefSeq" id="WP_111537064.1">
    <property type="nucleotide sequence ID" value="NZ_QKZL01000006.1"/>
</dbReference>
<keyword evidence="3" id="KW-1185">Reference proteome</keyword>
<protein>
    <recommendedName>
        <fullName evidence="1">3-deoxy-D-manno-octulosonic acid transferase</fullName>
        <shortName evidence="1">Kdo transferase</shortName>
        <ecNumber evidence="1">2.4.99.12</ecNumber>
    </recommendedName>
    <alternativeName>
        <fullName evidence="1">Lipid IV(A) 3-deoxy-D-manno-octulosonic acid transferase</fullName>
    </alternativeName>
</protein>
<proteinExistence type="inferred from homology"/>
<dbReference type="GO" id="GO:0005886">
    <property type="term" value="C:plasma membrane"/>
    <property type="evidence" value="ECO:0007669"/>
    <property type="project" value="UniProtKB-SubCell"/>
</dbReference>
<name>A0A2W7N8M1_9RHOB</name>
<sequence>MAFSLALARHRFAAARAQSRQTLAEAAPRPDGRILWVHLSEDAAPDGVLLLLDMLQDGQSDLTIIASGPFEPHRTLDLLLDAPADTASGTRAFLDHFAPDLILWVGGEPAPVLWSRALERGIPIVGVEVDPAAHPVALVRSMERFAFLLLRRRDGRLSCERRMIGQLNTVPPPPRVAALELQEAATALASRRLWLAARVVPAEIDDMLLAQTSASRLAHRLLLILDIGEELEADELAKDLRARGWNVALRADPQDPGGETQILIVDDPEEIGLWVRLAFTTFLGGTLRGDGPRLDPLVPASLGSVVLHGPERGEERTILAQLGAARADCEVPDATALGDAVERFLAPDMAADVASAAWNVTSDGAEASNAVLKVLDQILTDLETR</sequence>
<dbReference type="GO" id="GO:0009245">
    <property type="term" value="P:lipid A biosynthetic process"/>
    <property type="evidence" value="ECO:0007669"/>
    <property type="project" value="TreeGrafter"/>
</dbReference>
<dbReference type="Proteomes" id="UP000248916">
    <property type="component" value="Unassembled WGS sequence"/>
</dbReference>
<comment type="catalytic activity">
    <reaction evidence="1">
        <text>lipid IVA (E. coli) + CMP-3-deoxy-beta-D-manno-octulosonate = alpha-Kdo-(2-&gt;6)-lipid IVA (E. coli) + CMP + H(+)</text>
        <dbReference type="Rhea" id="RHEA:28066"/>
        <dbReference type="ChEBI" id="CHEBI:15378"/>
        <dbReference type="ChEBI" id="CHEBI:58603"/>
        <dbReference type="ChEBI" id="CHEBI:60364"/>
        <dbReference type="ChEBI" id="CHEBI:60377"/>
        <dbReference type="ChEBI" id="CHEBI:85987"/>
        <dbReference type="EC" id="2.4.99.12"/>
    </reaction>
</comment>
<evidence type="ECO:0000256" key="1">
    <source>
        <dbReference type="RuleBase" id="RU365103"/>
    </source>
</evidence>
<dbReference type="EC" id="2.4.99.12" evidence="1"/>
<comment type="function">
    <text evidence="1">Involved in lipopolysaccharide (LPS) biosynthesis. Catalyzes the transfer of 3-deoxy-D-manno-octulosonate (Kdo) residue(s) from CMP-Kdo to lipid IV(A), the tetraacyldisaccharide-1,4'-bisphosphate precursor of lipid A.</text>
</comment>
<dbReference type="OrthoDB" id="9789797at2"/>
<dbReference type="Gene3D" id="3.40.50.2000">
    <property type="entry name" value="Glycogen Phosphorylase B"/>
    <property type="match status" value="1"/>
</dbReference>
<accession>A0A2W7N8M1</accession>
<keyword evidence="1 2" id="KW-0808">Transferase</keyword>
<dbReference type="AlphaFoldDB" id="A0A2W7N8M1"/>
<dbReference type="PANTHER" id="PTHR42755:SF1">
    <property type="entry name" value="3-DEOXY-D-MANNO-OCTULOSONIC ACID TRANSFERASE, MITOCHONDRIAL-RELATED"/>
    <property type="match status" value="1"/>
</dbReference>
<dbReference type="GO" id="GO:0043842">
    <property type="term" value="F:Kdo transferase activity"/>
    <property type="evidence" value="ECO:0007669"/>
    <property type="project" value="UniProtKB-EC"/>
</dbReference>
<keyword evidence="1" id="KW-0472">Membrane</keyword>
<comment type="subcellular location">
    <subcellularLocation>
        <location evidence="1">Cell membrane</location>
    </subcellularLocation>
</comment>
<keyword evidence="1" id="KW-1003">Cell membrane</keyword>
<comment type="caution">
    <text evidence="2">The sequence shown here is derived from an EMBL/GenBank/DDBJ whole genome shotgun (WGS) entry which is preliminary data.</text>
</comment>
<keyword evidence="1" id="KW-0448">Lipopolysaccharide biosynthesis</keyword>
<dbReference type="PANTHER" id="PTHR42755">
    <property type="entry name" value="3-DEOXY-MANNO-OCTULOSONATE CYTIDYLYLTRANSFERASE"/>
    <property type="match status" value="1"/>
</dbReference>
<organism evidence="2 3">
    <name type="scientific">Palleronia aestuarii</name>
    <dbReference type="NCBI Taxonomy" id="568105"/>
    <lineage>
        <taxon>Bacteria</taxon>
        <taxon>Pseudomonadati</taxon>
        <taxon>Pseudomonadota</taxon>
        <taxon>Alphaproteobacteria</taxon>
        <taxon>Rhodobacterales</taxon>
        <taxon>Roseobacteraceae</taxon>
        <taxon>Palleronia</taxon>
    </lineage>
</organism>
<dbReference type="GO" id="GO:0009244">
    <property type="term" value="P:lipopolysaccharide core region biosynthetic process"/>
    <property type="evidence" value="ECO:0007669"/>
    <property type="project" value="UniProtKB-UniRule"/>
</dbReference>
<gene>
    <name evidence="2" type="ORF">LX81_01900</name>
</gene>
<dbReference type="InterPro" id="IPR039901">
    <property type="entry name" value="Kdotransferase"/>
</dbReference>